<evidence type="ECO:0000313" key="1">
    <source>
        <dbReference type="EMBL" id="OEH78693.1"/>
    </source>
</evidence>
<sequence length="68" mass="7452">MSVEAPSFAAPFEFCPENCSNPAEDSGKRLQLYGRCRRSECQSAASLLPFYGDPAAVHRSGQNVCIRQ</sequence>
<dbReference type="InParanoid" id="A0A1D3D5H1"/>
<dbReference type="VEuPathDB" id="ToxoDB:cyc_02311"/>
<comment type="caution">
    <text evidence="1">The sequence shown here is derived from an EMBL/GenBank/DDBJ whole genome shotgun (WGS) entry which is preliminary data.</text>
</comment>
<keyword evidence="2" id="KW-1185">Reference proteome</keyword>
<organism evidence="1 2">
    <name type="scientific">Cyclospora cayetanensis</name>
    <dbReference type="NCBI Taxonomy" id="88456"/>
    <lineage>
        <taxon>Eukaryota</taxon>
        <taxon>Sar</taxon>
        <taxon>Alveolata</taxon>
        <taxon>Apicomplexa</taxon>
        <taxon>Conoidasida</taxon>
        <taxon>Coccidia</taxon>
        <taxon>Eucoccidiorida</taxon>
        <taxon>Eimeriorina</taxon>
        <taxon>Eimeriidae</taxon>
        <taxon>Cyclospora</taxon>
    </lineage>
</organism>
<gene>
    <name evidence="1" type="ORF">cyc_02311</name>
</gene>
<dbReference type="AlphaFoldDB" id="A0A1D3D5H1"/>
<accession>A0A1D3D5H1</accession>
<protein>
    <submittedName>
        <fullName evidence="1">Uncharacterized protein</fullName>
    </submittedName>
</protein>
<name>A0A1D3D5H1_9EIME</name>
<proteinExistence type="predicted"/>
<dbReference type="Proteomes" id="UP000095192">
    <property type="component" value="Unassembled WGS sequence"/>
</dbReference>
<dbReference type="EMBL" id="JROU02000655">
    <property type="protein sequence ID" value="OEH78693.1"/>
    <property type="molecule type" value="Genomic_DNA"/>
</dbReference>
<evidence type="ECO:0000313" key="2">
    <source>
        <dbReference type="Proteomes" id="UP000095192"/>
    </source>
</evidence>
<reference evidence="1 2" key="1">
    <citation type="journal article" date="2016" name="BMC Genomics">
        <title>Comparative genomics reveals Cyclospora cayetanensis possesses coccidia-like metabolism and invasion components but unique surface antigens.</title>
        <authorList>
            <person name="Liu S."/>
            <person name="Wang L."/>
            <person name="Zheng H."/>
            <person name="Xu Z."/>
            <person name="Roellig D.M."/>
            <person name="Li N."/>
            <person name="Frace M.A."/>
            <person name="Tang K."/>
            <person name="Arrowood M.J."/>
            <person name="Moss D.M."/>
            <person name="Zhang L."/>
            <person name="Feng Y."/>
            <person name="Xiao L."/>
        </authorList>
    </citation>
    <scope>NUCLEOTIDE SEQUENCE [LARGE SCALE GENOMIC DNA]</scope>
    <source>
        <strain evidence="1 2">CHN_HEN01</strain>
    </source>
</reference>